<dbReference type="InterPro" id="IPR016181">
    <property type="entry name" value="Acyl_CoA_acyltransferase"/>
</dbReference>
<name>A0A4Q9PAB3_9APHY</name>
<dbReference type="Gene3D" id="3.40.630.30">
    <property type="match status" value="1"/>
</dbReference>
<dbReference type="Pfam" id="PF08445">
    <property type="entry name" value="FR47"/>
    <property type="match status" value="1"/>
</dbReference>
<dbReference type="PROSITE" id="PS51186">
    <property type="entry name" value="GNAT"/>
    <property type="match status" value="1"/>
</dbReference>
<accession>A0A4Q9PAB3</accession>
<proteinExistence type="predicted"/>
<evidence type="ECO:0000313" key="1">
    <source>
        <dbReference type="EMBL" id="TBU34382.1"/>
    </source>
</evidence>
<protein>
    <submittedName>
        <fullName evidence="1">Uncharacterized protein</fullName>
    </submittedName>
</protein>
<dbReference type="InterPro" id="IPR000182">
    <property type="entry name" value="GNAT_dom"/>
</dbReference>
<dbReference type="EMBL" id="ML143388">
    <property type="protein sequence ID" value="TBU34382.1"/>
    <property type="molecule type" value="Genomic_DNA"/>
</dbReference>
<organism evidence="1">
    <name type="scientific">Dichomitus squalens</name>
    <dbReference type="NCBI Taxonomy" id="114155"/>
    <lineage>
        <taxon>Eukaryota</taxon>
        <taxon>Fungi</taxon>
        <taxon>Dikarya</taxon>
        <taxon>Basidiomycota</taxon>
        <taxon>Agaricomycotina</taxon>
        <taxon>Agaricomycetes</taxon>
        <taxon>Polyporales</taxon>
        <taxon>Polyporaceae</taxon>
        <taxon>Dichomitus</taxon>
    </lineage>
</organism>
<sequence length="363" mass="40760">MPGLHAHISNQAFVLQHDSADDFLTFTYPTLRRHEASSNIVLAHALKRVGAESALSRYEFMSDEDVDALFSCMDRDRFGPRTSTDAFWLTLWSVSPPSASPTLDLVLACVNWSLGDYPIFLWTPHRASAASGSWSIPRIQQIAKHLHSCAPPERVYSVFGLTSLVKTFSRVWTQMTGFVVEQEPFYAALFSYCTAHTFREGDTALPDGHQLRKGKMTDLEAIAQLCKEFADDTIYFPLSIERARIEARELISKGLVWVYDAHGDITTICAVTRNSHRVSAITKVYTTPRWRRRGCAEFLVRDVTAQLLFDFGKESVVLYVGHENSAQRVYDRVGFAGLCGKPKPDAVEDSLELGFVGADRGHW</sequence>
<dbReference type="Proteomes" id="UP000292957">
    <property type="component" value="Unassembled WGS sequence"/>
</dbReference>
<gene>
    <name evidence="1" type="ORF">BD311DRAFT_649463</name>
</gene>
<dbReference type="GO" id="GO:0016747">
    <property type="term" value="F:acyltransferase activity, transferring groups other than amino-acyl groups"/>
    <property type="evidence" value="ECO:0007669"/>
    <property type="project" value="InterPro"/>
</dbReference>
<dbReference type="SUPFAM" id="SSF55729">
    <property type="entry name" value="Acyl-CoA N-acyltransferases (Nat)"/>
    <property type="match status" value="1"/>
</dbReference>
<dbReference type="InterPro" id="IPR013653">
    <property type="entry name" value="GCN5-like_dom"/>
</dbReference>
<reference evidence="1" key="1">
    <citation type="submission" date="2019-01" db="EMBL/GenBank/DDBJ databases">
        <title>Draft genome sequences of three monokaryotic isolates of the white-rot basidiomycete fungus Dichomitus squalens.</title>
        <authorList>
            <consortium name="DOE Joint Genome Institute"/>
            <person name="Lopez S.C."/>
            <person name="Andreopoulos B."/>
            <person name="Pangilinan J."/>
            <person name="Lipzen A."/>
            <person name="Riley R."/>
            <person name="Ahrendt S."/>
            <person name="Ng V."/>
            <person name="Barry K."/>
            <person name="Daum C."/>
            <person name="Grigoriev I.V."/>
            <person name="Hilden K.S."/>
            <person name="Makela M.R."/>
            <person name="de Vries R.P."/>
        </authorList>
    </citation>
    <scope>NUCLEOTIDE SEQUENCE [LARGE SCALE GENOMIC DNA]</scope>
    <source>
        <strain evidence="1">OM18370.1</strain>
    </source>
</reference>
<dbReference type="AlphaFoldDB" id="A0A4Q9PAB3"/>
<dbReference type="OrthoDB" id="5372118at2759"/>